<dbReference type="Gene3D" id="3.40.50.1110">
    <property type="entry name" value="SGNH hydrolase"/>
    <property type="match status" value="1"/>
</dbReference>
<keyword evidence="1" id="KW-0378">Hydrolase</keyword>
<feature type="chain" id="PRO_5009266338" evidence="2">
    <location>
        <begin position="27"/>
        <end position="485"/>
    </location>
</feature>
<protein>
    <submittedName>
        <fullName evidence="4">Sialate O-acetylesterase</fullName>
    </submittedName>
</protein>
<reference evidence="4 5" key="1">
    <citation type="submission" date="2016-10" db="EMBL/GenBank/DDBJ databases">
        <authorList>
            <person name="de Groot N.N."/>
        </authorList>
    </citation>
    <scope>NUCLEOTIDE SEQUENCE [LARGE SCALE GENOMIC DNA]</scope>
    <source>
        <strain evidence="4 5">MP1X4</strain>
    </source>
</reference>
<evidence type="ECO:0000313" key="5">
    <source>
        <dbReference type="Proteomes" id="UP000199679"/>
    </source>
</evidence>
<keyword evidence="5" id="KW-1185">Reference proteome</keyword>
<organism evidence="4 5">
    <name type="scientific">Mucilaginibacter mallensis</name>
    <dbReference type="NCBI Taxonomy" id="652787"/>
    <lineage>
        <taxon>Bacteria</taxon>
        <taxon>Pseudomonadati</taxon>
        <taxon>Bacteroidota</taxon>
        <taxon>Sphingobacteriia</taxon>
        <taxon>Sphingobacteriales</taxon>
        <taxon>Sphingobacteriaceae</taxon>
        <taxon>Mucilaginibacter</taxon>
    </lineage>
</organism>
<dbReference type="PANTHER" id="PTHR22901:SF0">
    <property type="entry name" value="SIALATE O-ACETYLESTERASE"/>
    <property type="match status" value="1"/>
</dbReference>
<accession>A0A1H1Y9Q2</accession>
<evidence type="ECO:0000313" key="4">
    <source>
        <dbReference type="EMBL" id="SDT18121.1"/>
    </source>
</evidence>
<feature type="signal peptide" evidence="2">
    <location>
        <begin position="1"/>
        <end position="26"/>
    </location>
</feature>
<evidence type="ECO:0000256" key="1">
    <source>
        <dbReference type="ARBA" id="ARBA00022801"/>
    </source>
</evidence>
<evidence type="ECO:0000259" key="3">
    <source>
        <dbReference type="Pfam" id="PF03629"/>
    </source>
</evidence>
<dbReference type="PANTHER" id="PTHR22901">
    <property type="entry name" value="SIALATE O-ACETYLESTERASE"/>
    <property type="match status" value="1"/>
</dbReference>
<dbReference type="RefSeq" id="WP_232009271.1">
    <property type="nucleotide sequence ID" value="NZ_LT629740.1"/>
</dbReference>
<dbReference type="InterPro" id="IPR005181">
    <property type="entry name" value="SASA"/>
</dbReference>
<dbReference type="GO" id="GO:0005975">
    <property type="term" value="P:carbohydrate metabolic process"/>
    <property type="evidence" value="ECO:0007669"/>
    <property type="project" value="TreeGrafter"/>
</dbReference>
<dbReference type="Pfam" id="PF03629">
    <property type="entry name" value="SASA"/>
    <property type="match status" value="1"/>
</dbReference>
<dbReference type="Proteomes" id="UP000199679">
    <property type="component" value="Chromosome I"/>
</dbReference>
<sequence length="485" mass="53579">MMKTQRLIASVILFSCIFFSASRSTAQVTLANIFTDGMVLQQQSTVPVWGWDKPGTHITATTSWNKKTYQAITDTAGKFILKITTPVAGGPYQLIISDGKPLVLTDVLIGEVWVCAGQSNMEIPMKGFKSQPILNSNEAILNSKNPNIRLFTVPRGSKTTLQKDIKPSHWLQASPETVAKFSATGYYFGKLLNKMLNVPIGLINCNYSGSSIQAWMDPTTLKPYSEIKIPAPTDSIKEVSRTPTTLYNAMLHGIIGYGIKGSIWYQGESNYDFPAQYDSLFVTFVKVLRSKWNIGDFPFYYAQIAPYDYAQLPPYNKGGKYNSAFLRDVQRLDEDKIPNTGMAVLMDIGEQSTIHPPRKEQVGSRLAYLALGKTYGIQGFGYQSPAYESLSIKGSAAIVKFKNVANGLTSFLKEINTFEIAGADKHFYPAKAQITGSAVTVSSDQVKEPVAVRYAFKDFVVGDLFGTDGLPVSSFRTDDWDYGVQ</sequence>
<evidence type="ECO:0000256" key="2">
    <source>
        <dbReference type="SAM" id="SignalP"/>
    </source>
</evidence>
<dbReference type="GO" id="GO:0001681">
    <property type="term" value="F:sialate O-acetylesterase activity"/>
    <property type="evidence" value="ECO:0007669"/>
    <property type="project" value="InterPro"/>
</dbReference>
<dbReference type="InterPro" id="IPR039329">
    <property type="entry name" value="SIAE"/>
</dbReference>
<dbReference type="InterPro" id="IPR036514">
    <property type="entry name" value="SGNH_hydro_sf"/>
</dbReference>
<feature type="domain" description="Sialate O-acetylesterase" evidence="3">
    <location>
        <begin position="111"/>
        <end position="355"/>
    </location>
</feature>
<dbReference type="STRING" id="652787.SAMN05216490_2669"/>
<dbReference type="AlphaFoldDB" id="A0A1H1Y9Q2"/>
<name>A0A1H1Y9Q2_MUCMA</name>
<dbReference type="SUPFAM" id="SSF52266">
    <property type="entry name" value="SGNH hydrolase"/>
    <property type="match status" value="1"/>
</dbReference>
<keyword evidence="2" id="KW-0732">Signal</keyword>
<gene>
    <name evidence="4" type="ORF">SAMN05216490_2669</name>
</gene>
<proteinExistence type="predicted"/>
<dbReference type="EMBL" id="LT629740">
    <property type="protein sequence ID" value="SDT18121.1"/>
    <property type="molecule type" value="Genomic_DNA"/>
</dbReference>